<feature type="signal peptide" evidence="1">
    <location>
        <begin position="1"/>
        <end position="19"/>
    </location>
</feature>
<protein>
    <recommendedName>
        <fullName evidence="4">Lipoprotein</fullName>
    </recommendedName>
</protein>
<keyword evidence="1" id="KW-0732">Signal</keyword>
<dbReference type="Proteomes" id="UP000437709">
    <property type="component" value="Unassembled WGS sequence"/>
</dbReference>
<gene>
    <name evidence="2" type="ORF">GB881_17080</name>
</gene>
<evidence type="ECO:0008006" key="4">
    <source>
        <dbReference type="Google" id="ProtNLM"/>
    </source>
</evidence>
<keyword evidence="3" id="KW-1185">Reference proteome</keyword>
<feature type="chain" id="PRO_5038430632" description="Lipoprotein" evidence="1">
    <location>
        <begin position="20"/>
        <end position="151"/>
    </location>
</feature>
<evidence type="ECO:0000313" key="3">
    <source>
        <dbReference type="Proteomes" id="UP000437709"/>
    </source>
</evidence>
<name>A0A6N7EMR8_9MICO</name>
<dbReference type="RefSeq" id="WP_152193343.1">
    <property type="nucleotide sequence ID" value="NZ_VUKD01000001.1"/>
</dbReference>
<evidence type="ECO:0000313" key="2">
    <source>
        <dbReference type="EMBL" id="MPV38731.1"/>
    </source>
</evidence>
<dbReference type="PROSITE" id="PS51257">
    <property type="entry name" value="PROKAR_LIPOPROTEIN"/>
    <property type="match status" value="1"/>
</dbReference>
<evidence type="ECO:0000256" key="1">
    <source>
        <dbReference type="SAM" id="SignalP"/>
    </source>
</evidence>
<organism evidence="2 3">
    <name type="scientific">Georgenia subflava</name>
    <dbReference type="NCBI Taxonomy" id="1622177"/>
    <lineage>
        <taxon>Bacteria</taxon>
        <taxon>Bacillati</taxon>
        <taxon>Actinomycetota</taxon>
        <taxon>Actinomycetes</taxon>
        <taxon>Micrococcales</taxon>
        <taxon>Bogoriellaceae</taxon>
        <taxon>Georgenia</taxon>
    </lineage>
</organism>
<dbReference type="AlphaFoldDB" id="A0A6N7EMR8"/>
<comment type="caution">
    <text evidence="2">The sequence shown here is derived from an EMBL/GenBank/DDBJ whole genome shotgun (WGS) entry which is preliminary data.</text>
</comment>
<sequence>MRRTAVTAVLGALVVPGLAACSPPEPALPAAIACTTQYRPDHASDAGQRQDRLTVLRAVGVPAAPEALELPDFHLEVTYTGEAPEGRTVRLVVTTEDGDPLVSTLYQLDAPEDLAEHFGTQGFTGLHYVRNGPAELQIFCGPADGEEEEPS</sequence>
<dbReference type="EMBL" id="WHPC01000105">
    <property type="protein sequence ID" value="MPV38731.1"/>
    <property type="molecule type" value="Genomic_DNA"/>
</dbReference>
<accession>A0A6N7EMR8</accession>
<reference evidence="2 3" key="1">
    <citation type="submission" date="2019-10" db="EMBL/GenBank/DDBJ databases">
        <title>Georgenia wutianyii sp. nov. and Georgenia yuyongxinii sp. nov. isolated from plateau pika (Ochotona curzoniae) in the Qinghai-Tibet plateau of China.</title>
        <authorList>
            <person name="Tian Z."/>
        </authorList>
    </citation>
    <scope>NUCLEOTIDE SEQUENCE [LARGE SCALE GENOMIC DNA]</scope>
    <source>
        <strain evidence="2 3">JCM 19765</strain>
    </source>
</reference>
<dbReference type="OrthoDB" id="5146625at2"/>
<proteinExistence type="predicted"/>